<gene>
    <name evidence="2" type="ORF">BGZ70_007923</name>
</gene>
<protein>
    <submittedName>
        <fullName evidence="2">Uncharacterized protein</fullName>
    </submittedName>
</protein>
<feature type="compositionally biased region" description="Polar residues" evidence="1">
    <location>
        <begin position="76"/>
        <end position="85"/>
    </location>
</feature>
<feature type="region of interest" description="Disordered" evidence="1">
    <location>
        <begin position="58"/>
        <end position="85"/>
    </location>
</feature>
<organism evidence="2 3">
    <name type="scientific">Mortierella alpina</name>
    <name type="common">Oleaginous fungus</name>
    <name type="synonym">Mortierella renispora</name>
    <dbReference type="NCBI Taxonomy" id="64518"/>
    <lineage>
        <taxon>Eukaryota</taxon>
        <taxon>Fungi</taxon>
        <taxon>Fungi incertae sedis</taxon>
        <taxon>Mucoromycota</taxon>
        <taxon>Mortierellomycotina</taxon>
        <taxon>Mortierellomycetes</taxon>
        <taxon>Mortierellales</taxon>
        <taxon>Mortierellaceae</taxon>
        <taxon>Mortierella</taxon>
    </lineage>
</organism>
<dbReference type="Proteomes" id="UP000738359">
    <property type="component" value="Unassembled WGS sequence"/>
</dbReference>
<dbReference type="AlphaFoldDB" id="A0A9P6J4S5"/>
<keyword evidence="3" id="KW-1185">Reference proteome</keyword>
<proteinExistence type="predicted"/>
<comment type="caution">
    <text evidence="2">The sequence shown here is derived from an EMBL/GenBank/DDBJ whole genome shotgun (WGS) entry which is preliminary data.</text>
</comment>
<accession>A0A9P6J4S5</accession>
<evidence type="ECO:0000313" key="3">
    <source>
        <dbReference type="Proteomes" id="UP000738359"/>
    </source>
</evidence>
<name>A0A9P6J4S5_MORAP</name>
<sequence length="85" mass="8632">MSSILNALRSAPISTRSAFTSINIAPASSSAKTAFHPEHHPIVLQQLVQSLTPAAGSTATSAAATTARESMASTAHKSVSSSVRA</sequence>
<dbReference type="OrthoDB" id="2347770at2759"/>
<evidence type="ECO:0000313" key="2">
    <source>
        <dbReference type="EMBL" id="KAF9962754.1"/>
    </source>
</evidence>
<reference evidence="2" key="1">
    <citation type="journal article" date="2020" name="Fungal Divers.">
        <title>Resolving the Mortierellaceae phylogeny through synthesis of multi-gene phylogenetics and phylogenomics.</title>
        <authorList>
            <person name="Vandepol N."/>
            <person name="Liber J."/>
            <person name="Desiro A."/>
            <person name="Na H."/>
            <person name="Kennedy M."/>
            <person name="Barry K."/>
            <person name="Grigoriev I.V."/>
            <person name="Miller A.N."/>
            <person name="O'Donnell K."/>
            <person name="Stajich J.E."/>
            <person name="Bonito G."/>
        </authorList>
    </citation>
    <scope>NUCLEOTIDE SEQUENCE</scope>
    <source>
        <strain evidence="2">CK1249</strain>
    </source>
</reference>
<feature type="compositionally biased region" description="Low complexity" evidence="1">
    <location>
        <begin position="58"/>
        <end position="75"/>
    </location>
</feature>
<evidence type="ECO:0000256" key="1">
    <source>
        <dbReference type="SAM" id="MobiDB-lite"/>
    </source>
</evidence>
<dbReference type="EMBL" id="JAAAHY010000530">
    <property type="protein sequence ID" value="KAF9962754.1"/>
    <property type="molecule type" value="Genomic_DNA"/>
</dbReference>